<evidence type="ECO:0000256" key="1">
    <source>
        <dbReference type="SAM" id="SignalP"/>
    </source>
</evidence>
<evidence type="ECO:0000313" key="2">
    <source>
        <dbReference type="EMBL" id="KAK0725056.1"/>
    </source>
</evidence>
<dbReference type="Proteomes" id="UP001172102">
    <property type="component" value="Unassembled WGS sequence"/>
</dbReference>
<evidence type="ECO:0000313" key="3">
    <source>
        <dbReference type="Proteomes" id="UP001172102"/>
    </source>
</evidence>
<feature type="chain" id="PRO_5041319201" description="Secreted protein" evidence="1">
    <location>
        <begin position="34"/>
        <end position="97"/>
    </location>
</feature>
<dbReference type="EMBL" id="JAUKUA010000002">
    <property type="protein sequence ID" value="KAK0725056.1"/>
    <property type="molecule type" value="Genomic_DNA"/>
</dbReference>
<protein>
    <recommendedName>
        <fullName evidence="4">Secreted protein</fullName>
    </recommendedName>
</protein>
<feature type="signal peptide" evidence="1">
    <location>
        <begin position="1"/>
        <end position="33"/>
    </location>
</feature>
<name>A0AA40B003_9PEZI</name>
<proteinExistence type="predicted"/>
<keyword evidence="3" id="KW-1185">Reference proteome</keyword>
<reference evidence="2" key="1">
    <citation type="submission" date="2023-06" db="EMBL/GenBank/DDBJ databases">
        <title>Genome-scale phylogeny and comparative genomics of the fungal order Sordariales.</title>
        <authorList>
            <consortium name="Lawrence Berkeley National Laboratory"/>
            <person name="Hensen N."/>
            <person name="Bonometti L."/>
            <person name="Westerberg I."/>
            <person name="Brannstrom I.O."/>
            <person name="Guillou S."/>
            <person name="Cros-Aarteil S."/>
            <person name="Calhoun S."/>
            <person name="Haridas S."/>
            <person name="Kuo A."/>
            <person name="Mondo S."/>
            <person name="Pangilinan J."/>
            <person name="Riley R."/>
            <person name="Labutti K."/>
            <person name="Andreopoulos B."/>
            <person name="Lipzen A."/>
            <person name="Chen C."/>
            <person name="Yanf M."/>
            <person name="Daum C."/>
            <person name="Ng V."/>
            <person name="Clum A."/>
            <person name="Steindorff A."/>
            <person name="Ohm R."/>
            <person name="Martin F."/>
            <person name="Silar P."/>
            <person name="Natvig D."/>
            <person name="Lalanne C."/>
            <person name="Gautier V."/>
            <person name="Ament-Velasquez S.L."/>
            <person name="Kruys A."/>
            <person name="Hutchinson M.I."/>
            <person name="Powell A.J."/>
            <person name="Barry K."/>
            <person name="Miller A.N."/>
            <person name="Grigoriev I.V."/>
            <person name="Debuchy R."/>
            <person name="Gladieux P."/>
            <person name="Thoren M.H."/>
            <person name="Johannesson H."/>
        </authorList>
    </citation>
    <scope>NUCLEOTIDE SEQUENCE</scope>
    <source>
        <strain evidence="2">SMH4607-1</strain>
    </source>
</reference>
<comment type="caution">
    <text evidence="2">The sequence shown here is derived from an EMBL/GenBank/DDBJ whole genome shotgun (WGS) entry which is preliminary data.</text>
</comment>
<gene>
    <name evidence="2" type="ORF">B0H67DRAFT_569395</name>
</gene>
<organism evidence="2 3">
    <name type="scientific">Lasiosphaeris hirsuta</name>
    <dbReference type="NCBI Taxonomy" id="260670"/>
    <lineage>
        <taxon>Eukaryota</taxon>
        <taxon>Fungi</taxon>
        <taxon>Dikarya</taxon>
        <taxon>Ascomycota</taxon>
        <taxon>Pezizomycotina</taxon>
        <taxon>Sordariomycetes</taxon>
        <taxon>Sordariomycetidae</taxon>
        <taxon>Sordariales</taxon>
        <taxon>Lasiosphaeriaceae</taxon>
        <taxon>Lasiosphaeris</taxon>
    </lineage>
</organism>
<accession>A0AA40B003</accession>
<sequence>MSLFILLIISSERGCVVLIRGVVFLATCVGAFSIGPEDHPNRPCAYFDDVSNAVPSAEIASESVIDCNVVKVGVDGVGDNVGMWVSSRHVSFLGWAD</sequence>
<evidence type="ECO:0008006" key="4">
    <source>
        <dbReference type="Google" id="ProtNLM"/>
    </source>
</evidence>
<dbReference type="AlphaFoldDB" id="A0AA40B003"/>
<keyword evidence="1" id="KW-0732">Signal</keyword>